<reference evidence="1" key="1">
    <citation type="submission" date="2020-12" db="EMBL/GenBank/DDBJ databases">
        <title>Vagococcus allomyrinae sp. nov. and Enterococcus lavae sp. nov., isolated from the larvae of Allomyrina dichotoma.</title>
        <authorList>
            <person name="Lee S.D."/>
        </authorList>
    </citation>
    <scope>NUCLEOTIDE SEQUENCE</scope>
    <source>
        <strain evidence="1">BWB3-3</strain>
    </source>
</reference>
<gene>
    <name evidence="1" type="ORF">I6N95_10465</name>
</gene>
<name>A0A940SWJ1_9ENTE</name>
<evidence type="ECO:0000313" key="1">
    <source>
        <dbReference type="EMBL" id="MBP1041428.1"/>
    </source>
</evidence>
<dbReference type="AlphaFoldDB" id="A0A940SWJ1"/>
<sequence>MDTALILKKKRRLGETISKTQIDALLGRSKVVEAIVNADYRTDRFTGLRKLEFLLTELSEIPDTIGLEKTSIMLNELITHTKQGEGFSLSDGEKGVLACHQAMITLIMIRFDQKQLAEHGVDWIMKYQITQRGQVCNWRGCDLYQRFGCVGKTPCYDGLVKSMKALAEFQRAYGKDADIQQKLTAGITYILEHEVYKTMDRTATLGSDITKLFYPYPYRTNLIELLSLLQQEGYLSDERVKDARAMLASKRESDGGFKAEKIFMQSSWVPFDKLKETGEWLTDEIESILNDPLVKAEK</sequence>
<organism evidence="1 2">
    <name type="scientific">Vagococcus allomyrinae</name>
    <dbReference type="NCBI Taxonomy" id="2794353"/>
    <lineage>
        <taxon>Bacteria</taxon>
        <taxon>Bacillati</taxon>
        <taxon>Bacillota</taxon>
        <taxon>Bacilli</taxon>
        <taxon>Lactobacillales</taxon>
        <taxon>Enterococcaceae</taxon>
        <taxon>Vagococcus</taxon>
    </lineage>
</organism>
<evidence type="ECO:0000313" key="2">
    <source>
        <dbReference type="Proteomes" id="UP000674938"/>
    </source>
</evidence>
<proteinExistence type="predicted"/>
<dbReference type="Proteomes" id="UP000674938">
    <property type="component" value="Unassembled WGS sequence"/>
</dbReference>
<keyword evidence="2" id="KW-1185">Reference proteome</keyword>
<protein>
    <submittedName>
        <fullName evidence="1">Uncharacterized protein</fullName>
    </submittedName>
</protein>
<dbReference type="RefSeq" id="WP_209527364.1">
    <property type="nucleotide sequence ID" value="NZ_JAEEGA010000006.1"/>
</dbReference>
<comment type="caution">
    <text evidence="1">The sequence shown here is derived from an EMBL/GenBank/DDBJ whole genome shotgun (WGS) entry which is preliminary data.</text>
</comment>
<accession>A0A940SWJ1</accession>
<dbReference type="EMBL" id="JAEEGA010000006">
    <property type="protein sequence ID" value="MBP1041428.1"/>
    <property type="molecule type" value="Genomic_DNA"/>
</dbReference>